<comment type="catalytic activity">
    <reaction evidence="7 8">
        <text>D-arabinose 5-phosphate + phosphoenolpyruvate + H2O = 3-deoxy-alpha-D-manno-2-octulosonate-8-phosphate + phosphate</text>
        <dbReference type="Rhea" id="RHEA:14053"/>
        <dbReference type="ChEBI" id="CHEBI:15377"/>
        <dbReference type="ChEBI" id="CHEBI:43474"/>
        <dbReference type="ChEBI" id="CHEBI:57693"/>
        <dbReference type="ChEBI" id="CHEBI:58702"/>
        <dbReference type="ChEBI" id="CHEBI:85985"/>
        <dbReference type="EC" id="2.5.1.55"/>
    </reaction>
</comment>
<dbReference type="SUPFAM" id="SSF51569">
    <property type="entry name" value="Aldolase"/>
    <property type="match status" value="1"/>
</dbReference>
<evidence type="ECO:0000256" key="5">
    <source>
        <dbReference type="ARBA" id="ARBA00022490"/>
    </source>
</evidence>
<dbReference type="Pfam" id="PF00793">
    <property type="entry name" value="DAHP_synth_1"/>
    <property type="match status" value="1"/>
</dbReference>
<comment type="similarity">
    <text evidence="4 8">Belongs to the KdsA family.</text>
</comment>
<proteinExistence type="inferred from homology"/>
<sequence length="296" mass="32139">MAKADIARVKIAGFETSPERFLIIAGPCVIESYDILYKTASQMKELSKKLDFDFVFKSSFDKANRTSVNGFRGPGLEEGLKMLAQIKKELGLPVLSDVHESEQCKPAAEVLDILQIPAFLCRQTDLLVAAAQTGKCVNVKKGQFLAPRDMHNAVKKIVDSGNKNVLLTERGASFGYNNLVVDFRSIPIMQEAGYPVIFDATHSVQLPGGAGDASSGQRQYIPTLARAAVVAGCDGMFMEVHPNPDEAKSDAANQVPLAQVEELISQCLKLRQIYKSLPDLELPQVGQCKQLAAAKG</sequence>
<evidence type="ECO:0000256" key="3">
    <source>
        <dbReference type="ARBA" id="ARBA00004845"/>
    </source>
</evidence>
<dbReference type="Proteomes" id="UP000664277">
    <property type="component" value="Unassembled WGS sequence"/>
</dbReference>
<evidence type="ECO:0000256" key="2">
    <source>
        <dbReference type="ARBA" id="ARBA00004756"/>
    </source>
</evidence>
<feature type="domain" description="DAHP synthetase I/KDSA" evidence="9">
    <location>
        <begin position="19"/>
        <end position="271"/>
    </location>
</feature>
<protein>
    <recommendedName>
        <fullName evidence="8">2-dehydro-3-deoxyphosphooctonate aldolase</fullName>
        <ecNumber evidence="8">2.5.1.55</ecNumber>
    </recommendedName>
    <alternativeName>
        <fullName evidence="8">3-deoxy-D-manno-octulosonic acid 8-phosphate synthase</fullName>
    </alternativeName>
    <alternativeName>
        <fullName evidence="8">KDO-8-phosphate synthase</fullName>
        <shortName evidence="8">KDO 8-P synthase</shortName>
        <shortName evidence="8">KDOPS</shortName>
    </alternativeName>
    <alternativeName>
        <fullName evidence="8">Phospho-2-dehydro-3-deoxyoctonate aldolase</fullName>
    </alternativeName>
</protein>
<evidence type="ECO:0000256" key="7">
    <source>
        <dbReference type="ARBA" id="ARBA00049112"/>
    </source>
</evidence>
<evidence type="ECO:0000256" key="8">
    <source>
        <dbReference type="HAMAP-Rule" id="MF_00056"/>
    </source>
</evidence>
<dbReference type="EMBL" id="JAFLCK010000001">
    <property type="protein sequence ID" value="MBN8658862.1"/>
    <property type="molecule type" value="Genomic_DNA"/>
</dbReference>
<dbReference type="NCBIfam" id="TIGR01362">
    <property type="entry name" value="KDO8P_synth"/>
    <property type="match status" value="1"/>
</dbReference>
<keyword evidence="8" id="KW-0448">Lipopolysaccharide biosynthesis</keyword>
<organism evidence="10 11">
    <name type="scientific">Candidatus Obscuribacter phosphatis</name>
    <dbReference type="NCBI Taxonomy" id="1906157"/>
    <lineage>
        <taxon>Bacteria</taxon>
        <taxon>Bacillati</taxon>
        <taxon>Candidatus Melainabacteria</taxon>
        <taxon>Candidatus Obscuribacterales</taxon>
        <taxon>Candidatus Obscuribacteraceae</taxon>
        <taxon>Candidatus Obscuribacter</taxon>
    </lineage>
</organism>
<dbReference type="EC" id="2.5.1.55" evidence="8"/>
<dbReference type="NCBIfam" id="NF003543">
    <property type="entry name" value="PRK05198.1"/>
    <property type="match status" value="1"/>
</dbReference>
<evidence type="ECO:0000313" key="11">
    <source>
        <dbReference type="Proteomes" id="UP000664277"/>
    </source>
</evidence>
<dbReference type="GO" id="GO:0005737">
    <property type="term" value="C:cytoplasm"/>
    <property type="evidence" value="ECO:0007669"/>
    <property type="project" value="UniProtKB-SubCell"/>
</dbReference>
<comment type="subcellular location">
    <subcellularLocation>
        <location evidence="1 8">Cytoplasm</location>
    </subcellularLocation>
</comment>
<evidence type="ECO:0000256" key="6">
    <source>
        <dbReference type="ARBA" id="ARBA00022679"/>
    </source>
</evidence>
<name>A0A8J7PJ74_9BACT</name>
<comment type="pathway">
    <text evidence="3 8">Carbohydrate biosynthesis; 3-deoxy-D-manno-octulosonate biosynthesis; 3-deoxy-D-manno-octulosonate from D-ribulose 5-phosphate: step 2/3.</text>
</comment>
<dbReference type="InterPro" id="IPR013785">
    <property type="entry name" value="Aldolase_TIM"/>
</dbReference>
<dbReference type="Gene3D" id="3.20.20.70">
    <property type="entry name" value="Aldolase class I"/>
    <property type="match status" value="1"/>
</dbReference>
<dbReference type="UniPathway" id="UPA00357">
    <property type="reaction ID" value="UER00474"/>
</dbReference>
<evidence type="ECO:0000256" key="1">
    <source>
        <dbReference type="ARBA" id="ARBA00004496"/>
    </source>
</evidence>
<evidence type="ECO:0000259" key="9">
    <source>
        <dbReference type="Pfam" id="PF00793"/>
    </source>
</evidence>
<evidence type="ECO:0000256" key="4">
    <source>
        <dbReference type="ARBA" id="ARBA00010499"/>
    </source>
</evidence>
<dbReference type="HAMAP" id="MF_00056">
    <property type="entry name" value="KDO8P_synth"/>
    <property type="match status" value="1"/>
</dbReference>
<dbReference type="AlphaFoldDB" id="A0A8J7PJ74"/>
<dbReference type="UniPathway" id="UPA00030"/>
<dbReference type="InterPro" id="IPR006269">
    <property type="entry name" value="KDO8P_synthase"/>
</dbReference>
<gene>
    <name evidence="8 10" type="primary">kdsA</name>
    <name evidence="10" type="ORF">J0M35_00755</name>
</gene>
<dbReference type="PANTHER" id="PTHR21057">
    <property type="entry name" value="PHOSPHO-2-DEHYDRO-3-DEOXYHEPTONATE ALDOLASE"/>
    <property type="match status" value="1"/>
</dbReference>
<evidence type="ECO:0000313" key="10">
    <source>
        <dbReference type="EMBL" id="MBN8658862.1"/>
    </source>
</evidence>
<dbReference type="GO" id="GO:0019294">
    <property type="term" value="P:keto-3-deoxy-D-manno-octulosonic acid biosynthetic process"/>
    <property type="evidence" value="ECO:0007669"/>
    <property type="project" value="UniProtKB-UniRule"/>
</dbReference>
<accession>A0A8J7PJ74</accession>
<dbReference type="GO" id="GO:0008676">
    <property type="term" value="F:3-deoxy-8-phosphooctulonate synthase activity"/>
    <property type="evidence" value="ECO:0007669"/>
    <property type="project" value="UniProtKB-UniRule"/>
</dbReference>
<comment type="pathway">
    <text evidence="2">Bacterial outer membrane biogenesis; lipopolysaccharide biosynthesis.</text>
</comment>
<comment type="caution">
    <text evidence="10">The sequence shown here is derived from an EMBL/GenBank/DDBJ whole genome shotgun (WGS) entry which is preliminary data.</text>
</comment>
<dbReference type="InterPro" id="IPR006218">
    <property type="entry name" value="DAHP1/KDSA"/>
</dbReference>
<keyword evidence="6 8" id="KW-0808">Transferase</keyword>
<reference evidence="10" key="1">
    <citation type="submission" date="2021-02" db="EMBL/GenBank/DDBJ databases">
        <title>Genome-Resolved Metagenomics of a Microbial Community Performing Photosynthetic Biological Nutrient Removal.</title>
        <authorList>
            <person name="Mcdaniel E.A."/>
        </authorList>
    </citation>
    <scope>NUCLEOTIDE SEQUENCE</scope>
    <source>
        <strain evidence="10">UWPOB_OBS1</strain>
    </source>
</reference>
<keyword evidence="5 8" id="KW-0963">Cytoplasm</keyword>